<accession>A0A1H8LKC8</accession>
<evidence type="ECO:0000313" key="1">
    <source>
        <dbReference type="EMBL" id="SEO05246.1"/>
    </source>
</evidence>
<gene>
    <name evidence="1" type="ORF">SAMN04490369_10418</name>
</gene>
<protein>
    <submittedName>
        <fullName evidence="1">Uncharacterized protein</fullName>
    </submittedName>
</protein>
<name>A0A1H8LKC8_9GAMM</name>
<dbReference type="EMBL" id="FODB01000041">
    <property type="protein sequence ID" value="SEO05246.1"/>
    <property type="molecule type" value="Genomic_DNA"/>
</dbReference>
<dbReference type="AlphaFoldDB" id="A0A1H8LKC8"/>
<proteinExistence type="predicted"/>
<organism evidence="1 2">
    <name type="scientific">Vreelandella aquamarina</name>
    <dbReference type="NCBI Taxonomy" id="77097"/>
    <lineage>
        <taxon>Bacteria</taxon>
        <taxon>Pseudomonadati</taxon>
        <taxon>Pseudomonadota</taxon>
        <taxon>Gammaproteobacteria</taxon>
        <taxon>Oceanospirillales</taxon>
        <taxon>Halomonadaceae</taxon>
        <taxon>Vreelandella</taxon>
    </lineage>
</organism>
<reference evidence="1 2" key="1">
    <citation type="submission" date="2016-10" db="EMBL/GenBank/DDBJ databases">
        <authorList>
            <person name="de Groot N.N."/>
        </authorList>
    </citation>
    <scope>NUCLEOTIDE SEQUENCE [LARGE SCALE GENOMIC DNA]</scope>
    <source>
        <strain evidence="1 2">558</strain>
    </source>
</reference>
<evidence type="ECO:0000313" key="2">
    <source>
        <dbReference type="Proteomes" id="UP000199493"/>
    </source>
</evidence>
<sequence length="33" mass="3591">MSRQYVCRRHGNGRVATQVEYIAVAGVEAVAAQ</sequence>
<dbReference type="STRING" id="77097.SAMN04490369_10418"/>
<dbReference type="Proteomes" id="UP000199493">
    <property type="component" value="Unassembled WGS sequence"/>
</dbReference>